<evidence type="ECO:0000256" key="5">
    <source>
        <dbReference type="ARBA" id="ARBA00052218"/>
    </source>
</evidence>
<evidence type="ECO:0000256" key="8">
    <source>
        <dbReference type="ARBA" id="ARBA00066884"/>
    </source>
</evidence>
<dbReference type="CDD" id="cd00757">
    <property type="entry name" value="ThiF_MoeB_HesA_family"/>
    <property type="match status" value="1"/>
</dbReference>
<sequence>MTSRYNRHIIVSEIGQAGQDKISNAKVLVVGAGGLGCPVLQYLTAAGVGTLGIIDFDVVELSNLQRQVLFGTSSIGQNKAEAAKKRLEDLNDGISIIAYAEKLTHKNAISLFDTYDIIVDGSDNFETRYLVNDACIITNKPLVYGAIYKFEGQVSVFNYENGPSYRCMFPKPPQSGSVPNCSEIGVLGVLPGIIGSMQANEVLKIILKIGTTLSGKLLCYNTLTLQNSILKVNRNQTIIQSVLKHKADFNTTKTNFNCGTKITSVSIENILSEENIQFIDVREHHEQPKVEALPITHMPLSELKNSLNKVDITKKKAIFCQSGIRSKQAVELLRKLNIQDCFSIAEGASEINNILSSTRPIWSQNAKKP</sequence>
<proteinExistence type="inferred from homology"/>
<dbReference type="Proteomes" id="UP000029646">
    <property type="component" value="Unassembled WGS sequence"/>
</dbReference>
<keyword evidence="3" id="KW-0547">Nucleotide-binding</keyword>
<evidence type="ECO:0000313" key="14">
    <source>
        <dbReference type="EMBL" id="GAL71551.1"/>
    </source>
</evidence>
<feature type="domain" description="Rhodanese" evidence="13">
    <location>
        <begin position="272"/>
        <end position="356"/>
    </location>
</feature>
<organism evidence="14 16">
    <name type="scientific">Jejuia pallidilutea</name>
    <dbReference type="NCBI Taxonomy" id="504487"/>
    <lineage>
        <taxon>Bacteria</taxon>
        <taxon>Pseudomonadati</taxon>
        <taxon>Bacteroidota</taxon>
        <taxon>Flavobacteriia</taxon>
        <taxon>Flavobacteriales</taxon>
        <taxon>Flavobacteriaceae</taxon>
        <taxon>Jejuia</taxon>
    </lineage>
</organism>
<comment type="function">
    <text evidence="6">Catalyzes the adenylation by ATP of the carboxyl group of the C-terminal glycine of sulfur carrier protein MoaD.</text>
</comment>
<evidence type="ECO:0000256" key="2">
    <source>
        <dbReference type="ARBA" id="ARBA00022679"/>
    </source>
</evidence>
<dbReference type="FunFam" id="3.40.50.720:FF:000033">
    <property type="entry name" value="Adenylyltransferase and sulfurtransferase MOCS3"/>
    <property type="match status" value="1"/>
</dbReference>
<evidence type="ECO:0000256" key="3">
    <source>
        <dbReference type="ARBA" id="ARBA00022741"/>
    </source>
</evidence>
<dbReference type="InterPro" id="IPR001763">
    <property type="entry name" value="Rhodanese-like_dom"/>
</dbReference>
<dbReference type="InterPro" id="IPR000594">
    <property type="entry name" value="ThiF_NAD_FAD-bd"/>
</dbReference>
<dbReference type="PANTHER" id="PTHR10953">
    <property type="entry name" value="UBIQUITIN-ACTIVATING ENZYME E1"/>
    <property type="match status" value="1"/>
</dbReference>
<evidence type="ECO:0000313" key="16">
    <source>
        <dbReference type="Proteomes" id="UP000029646"/>
    </source>
</evidence>
<comment type="caution">
    <text evidence="14">The sequence shown here is derived from an EMBL/GenBank/DDBJ whole genome shotgun (WGS) entry which is preliminary data.</text>
</comment>
<dbReference type="InterPro" id="IPR045886">
    <property type="entry name" value="ThiF/MoeB/HesA"/>
</dbReference>
<dbReference type="InterPro" id="IPR035985">
    <property type="entry name" value="Ubiquitin-activating_enz"/>
</dbReference>
<comment type="catalytic activity">
    <reaction evidence="5">
        <text>[molybdopterin-synthase sulfur-carrier protein]-C-terminal Gly-Gly + ATP + H(+) = [molybdopterin-synthase sulfur-carrier protein]-C-terminal Gly-Gly-AMP + diphosphate</text>
        <dbReference type="Rhea" id="RHEA:43616"/>
        <dbReference type="Rhea" id="RHEA-COMP:12159"/>
        <dbReference type="Rhea" id="RHEA-COMP:12202"/>
        <dbReference type="ChEBI" id="CHEBI:15378"/>
        <dbReference type="ChEBI" id="CHEBI:30616"/>
        <dbReference type="ChEBI" id="CHEBI:33019"/>
        <dbReference type="ChEBI" id="CHEBI:90618"/>
        <dbReference type="ChEBI" id="CHEBI:90778"/>
        <dbReference type="EC" id="2.7.7.80"/>
    </reaction>
</comment>
<name>A0A090W3Q2_9FLAO</name>
<dbReference type="CDD" id="cd00158">
    <property type="entry name" value="RHOD"/>
    <property type="match status" value="1"/>
</dbReference>
<evidence type="ECO:0000313" key="17">
    <source>
        <dbReference type="Proteomes" id="UP000030184"/>
    </source>
</evidence>
<dbReference type="AlphaFoldDB" id="A0A090W3Q2"/>
<dbReference type="GO" id="GO:0061605">
    <property type="term" value="F:molybdopterin-synthase adenylyltransferase activity"/>
    <property type="evidence" value="ECO:0007669"/>
    <property type="project" value="UniProtKB-EC"/>
</dbReference>
<dbReference type="RefSeq" id="WP_042248660.1">
    <property type="nucleotide sequence ID" value="NZ_BBNS01000013.1"/>
</dbReference>
<dbReference type="EC" id="2.7.7.80" evidence="8"/>
<evidence type="ECO:0000256" key="11">
    <source>
        <dbReference type="ARBA" id="ARBA00075328"/>
    </source>
</evidence>
<keyword evidence="14" id="KW-0548">Nucleotidyltransferase</keyword>
<dbReference type="Pfam" id="PF00899">
    <property type="entry name" value="ThiF"/>
    <property type="match status" value="1"/>
</dbReference>
<dbReference type="Gene3D" id="3.40.50.720">
    <property type="entry name" value="NAD(P)-binding Rossmann-like Domain"/>
    <property type="match status" value="1"/>
</dbReference>
<dbReference type="EMBL" id="BBNS01000013">
    <property type="protein sequence ID" value="GAL71551.1"/>
    <property type="molecule type" value="Genomic_DNA"/>
</dbReference>
<protein>
    <recommendedName>
        <fullName evidence="9">Molybdopterin-synthase adenylyltransferase</fullName>
        <ecNumber evidence="8">2.7.7.80</ecNumber>
    </recommendedName>
    <alternativeName>
        <fullName evidence="12">MoaD protein adenylase</fullName>
    </alternativeName>
    <alternativeName>
        <fullName evidence="10">Molybdopterin-converting factor subunit 1 adenylase</fullName>
    </alternativeName>
    <alternativeName>
        <fullName evidence="11">Sulfur carrier protein MoaD adenylyltransferase</fullName>
    </alternativeName>
</protein>
<dbReference type="NCBIfam" id="NF004281">
    <property type="entry name" value="PRK05690.1"/>
    <property type="match status" value="1"/>
</dbReference>
<evidence type="ECO:0000313" key="15">
    <source>
        <dbReference type="EMBL" id="GAL88456.1"/>
    </source>
</evidence>
<dbReference type="GO" id="GO:0005524">
    <property type="term" value="F:ATP binding"/>
    <property type="evidence" value="ECO:0007669"/>
    <property type="project" value="UniProtKB-KW"/>
</dbReference>
<keyword evidence="2 14" id="KW-0808">Transferase</keyword>
<evidence type="ECO:0000256" key="9">
    <source>
        <dbReference type="ARBA" id="ARBA00073635"/>
    </source>
</evidence>
<evidence type="ECO:0000256" key="12">
    <source>
        <dbReference type="ARBA" id="ARBA00078531"/>
    </source>
</evidence>
<dbReference type="GO" id="GO:0005829">
    <property type="term" value="C:cytosol"/>
    <property type="evidence" value="ECO:0007669"/>
    <property type="project" value="TreeGrafter"/>
</dbReference>
<evidence type="ECO:0000259" key="13">
    <source>
        <dbReference type="PROSITE" id="PS50206"/>
    </source>
</evidence>
<dbReference type="OrthoDB" id="9804286at2"/>
<evidence type="ECO:0000256" key="6">
    <source>
        <dbReference type="ARBA" id="ARBA00055169"/>
    </source>
</evidence>
<gene>
    <name evidence="14" type="ORF">JCM19302_1720</name>
    <name evidence="15" type="ORF">JCM19538_2969</name>
</gene>
<comment type="subunit">
    <text evidence="7">Homodimer. Forms a stable heterotetrameric complex of 2 MoeB and 2 MoaD during adenylation of MoaD.</text>
</comment>
<evidence type="ECO:0000256" key="10">
    <source>
        <dbReference type="ARBA" id="ARBA00075110"/>
    </source>
</evidence>
<dbReference type="PROSITE" id="PS50206">
    <property type="entry name" value="RHODANESE_3"/>
    <property type="match status" value="1"/>
</dbReference>
<accession>A0A090W3Q2</accession>
<dbReference type="SUPFAM" id="SSF69572">
    <property type="entry name" value="Activating enzymes of the ubiquitin-like proteins"/>
    <property type="match status" value="1"/>
</dbReference>
<dbReference type="PANTHER" id="PTHR10953:SF102">
    <property type="entry name" value="ADENYLYLTRANSFERASE AND SULFURTRANSFERASE MOCS3"/>
    <property type="match status" value="1"/>
</dbReference>
<comment type="similarity">
    <text evidence="1">Belongs to the HesA/MoeB/ThiF family.</text>
</comment>
<dbReference type="GO" id="GO:0004792">
    <property type="term" value="F:thiosulfate-cyanide sulfurtransferase activity"/>
    <property type="evidence" value="ECO:0007669"/>
    <property type="project" value="TreeGrafter"/>
</dbReference>
<dbReference type="GO" id="GO:0008146">
    <property type="term" value="F:sulfotransferase activity"/>
    <property type="evidence" value="ECO:0007669"/>
    <property type="project" value="TreeGrafter"/>
</dbReference>
<dbReference type="InterPro" id="IPR036873">
    <property type="entry name" value="Rhodanese-like_dom_sf"/>
</dbReference>
<dbReference type="Proteomes" id="UP000030184">
    <property type="component" value="Unassembled WGS sequence"/>
</dbReference>
<dbReference type="Gene3D" id="3.40.250.10">
    <property type="entry name" value="Rhodanese-like domain"/>
    <property type="match status" value="1"/>
</dbReference>
<dbReference type="EMBL" id="BBNY01000003">
    <property type="protein sequence ID" value="GAL88456.1"/>
    <property type="molecule type" value="Genomic_DNA"/>
</dbReference>
<keyword evidence="17" id="KW-1185">Reference proteome</keyword>
<evidence type="ECO:0000256" key="4">
    <source>
        <dbReference type="ARBA" id="ARBA00022840"/>
    </source>
</evidence>
<evidence type="ECO:0000256" key="1">
    <source>
        <dbReference type="ARBA" id="ARBA00009919"/>
    </source>
</evidence>
<dbReference type="GO" id="GO:0008641">
    <property type="term" value="F:ubiquitin-like modifier activating enzyme activity"/>
    <property type="evidence" value="ECO:0007669"/>
    <property type="project" value="InterPro"/>
</dbReference>
<evidence type="ECO:0000256" key="7">
    <source>
        <dbReference type="ARBA" id="ARBA00063809"/>
    </source>
</evidence>
<reference evidence="17" key="1">
    <citation type="journal article" date="2014" name="Genome Announc.">
        <title>Draft Genome Sequence of Marine Flavobacterium Jejuia pallidilutea Strain 11shimoA1 and Pigmentation Mutants.</title>
        <authorList>
            <person name="Takatani N."/>
            <person name="Nakanishi M."/>
            <person name="Meirelles P."/>
            <person name="Mino S."/>
            <person name="Suda W."/>
            <person name="Oshima K."/>
            <person name="Hattori M."/>
            <person name="Ohkuma M."/>
            <person name="Hosokawa M."/>
            <person name="Miyashita K."/>
            <person name="Thompson F.L."/>
            <person name="Niwa A."/>
            <person name="Sawabe T."/>
            <person name="Sawabe T."/>
        </authorList>
    </citation>
    <scope>NUCLEOTIDE SEQUENCE [LARGE SCALE GENOMIC DNA]</scope>
    <source>
        <strain evidence="17">JCM 19538</strain>
    </source>
</reference>
<keyword evidence="4" id="KW-0067">ATP-binding</keyword>